<accession>A0A139AJR8</accession>
<reference evidence="2 3" key="1">
    <citation type="journal article" date="2015" name="Genome Biol. Evol.">
        <title>Phylogenomic analyses indicate that early fungi evolved digesting cell walls of algal ancestors of land plants.</title>
        <authorList>
            <person name="Chang Y."/>
            <person name="Wang S."/>
            <person name="Sekimoto S."/>
            <person name="Aerts A.L."/>
            <person name="Choi C."/>
            <person name="Clum A."/>
            <person name="LaButti K.M."/>
            <person name="Lindquist E.A."/>
            <person name="Yee Ngan C."/>
            <person name="Ohm R.A."/>
            <person name="Salamov A.A."/>
            <person name="Grigoriev I.V."/>
            <person name="Spatafora J.W."/>
            <person name="Berbee M.L."/>
        </authorList>
    </citation>
    <scope>NUCLEOTIDE SEQUENCE [LARGE SCALE GENOMIC DNA]</scope>
    <source>
        <strain evidence="2 3">JEL478</strain>
    </source>
</reference>
<feature type="transmembrane region" description="Helical" evidence="1">
    <location>
        <begin position="279"/>
        <end position="298"/>
    </location>
</feature>
<feature type="transmembrane region" description="Helical" evidence="1">
    <location>
        <begin position="12"/>
        <end position="31"/>
    </location>
</feature>
<dbReference type="Pfam" id="PF14494">
    <property type="entry name" value="DUF4436"/>
    <property type="match status" value="1"/>
</dbReference>
<keyword evidence="1" id="KW-0472">Membrane</keyword>
<feature type="transmembrane region" description="Helical" evidence="1">
    <location>
        <begin position="241"/>
        <end position="259"/>
    </location>
</feature>
<protein>
    <recommendedName>
        <fullName evidence="4">DUF4436 domain-containing protein</fullName>
    </recommendedName>
</protein>
<keyword evidence="1" id="KW-0812">Transmembrane</keyword>
<proteinExistence type="predicted"/>
<gene>
    <name evidence="2" type="ORF">M427DRAFT_55347</name>
</gene>
<sequence length="349" mass="37741">MALRVPLWRRFMPLVLLVILAIVVGVTNWAYQKYSVQPKKAEQDCYVDGACQSANGTQFIQGHLAEYPDGLGIAASFSTIDTQSGKITYRFAINALGKFSGNLGNVTLYAADTIKKFDVTSLLPSLDVVVSGDGDPSTYPFDKYEAAFIVFAADGPVNSATSKSIPLGFNFYGLVGSYYANADVLQILNEADGQFFYQVTLTVGRSVTTRFFSIVTGIIMWGLTLAYGLVSTDIRYKGRKLEVPFVALGAALLFALPNIRNAAPNTPPIGTQMDMATLFFAIVVIGGCLIVNIFRAVYEYAPPAAKPAEKSPDLPKFGNMAPGKFAEQPSRYGAEELVPIITADAPIMR</sequence>
<dbReference type="OrthoDB" id="5594013at2759"/>
<evidence type="ECO:0000313" key="2">
    <source>
        <dbReference type="EMBL" id="KXS16723.1"/>
    </source>
</evidence>
<dbReference type="InterPro" id="IPR027948">
    <property type="entry name" value="DUF4436"/>
</dbReference>
<dbReference type="Proteomes" id="UP000070544">
    <property type="component" value="Unassembled WGS sequence"/>
</dbReference>
<organism evidence="2 3">
    <name type="scientific">Gonapodya prolifera (strain JEL478)</name>
    <name type="common">Monoblepharis prolifera</name>
    <dbReference type="NCBI Taxonomy" id="1344416"/>
    <lineage>
        <taxon>Eukaryota</taxon>
        <taxon>Fungi</taxon>
        <taxon>Fungi incertae sedis</taxon>
        <taxon>Chytridiomycota</taxon>
        <taxon>Chytridiomycota incertae sedis</taxon>
        <taxon>Monoblepharidomycetes</taxon>
        <taxon>Monoblepharidales</taxon>
        <taxon>Gonapodyaceae</taxon>
        <taxon>Gonapodya</taxon>
    </lineage>
</organism>
<dbReference type="STRING" id="1344416.A0A139AJR8"/>
<keyword evidence="1" id="KW-1133">Transmembrane helix</keyword>
<name>A0A139AJR8_GONPJ</name>
<keyword evidence="3" id="KW-1185">Reference proteome</keyword>
<evidence type="ECO:0008006" key="4">
    <source>
        <dbReference type="Google" id="ProtNLM"/>
    </source>
</evidence>
<dbReference type="AlphaFoldDB" id="A0A139AJR8"/>
<dbReference type="OMA" id="CQSANGT"/>
<evidence type="ECO:0000313" key="3">
    <source>
        <dbReference type="Proteomes" id="UP000070544"/>
    </source>
</evidence>
<feature type="transmembrane region" description="Helical" evidence="1">
    <location>
        <begin position="211"/>
        <end position="229"/>
    </location>
</feature>
<evidence type="ECO:0000256" key="1">
    <source>
        <dbReference type="SAM" id="Phobius"/>
    </source>
</evidence>
<dbReference type="EMBL" id="KQ965751">
    <property type="protein sequence ID" value="KXS16723.1"/>
    <property type="molecule type" value="Genomic_DNA"/>
</dbReference>